<name>A0A9P4IMP3_9PEZI</name>
<evidence type="ECO:0000256" key="2">
    <source>
        <dbReference type="ARBA" id="ARBA00022692"/>
    </source>
</evidence>
<keyword evidence="3 6" id="KW-1133">Transmembrane helix</keyword>
<dbReference type="InterPro" id="IPR052337">
    <property type="entry name" value="SAT4-like"/>
</dbReference>
<comment type="similarity">
    <text evidence="5">Belongs to the SAT4 family.</text>
</comment>
<comment type="caution">
    <text evidence="8">The sequence shown here is derived from an EMBL/GenBank/DDBJ whole genome shotgun (WGS) entry which is preliminary data.</text>
</comment>
<evidence type="ECO:0000256" key="5">
    <source>
        <dbReference type="ARBA" id="ARBA00038359"/>
    </source>
</evidence>
<feature type="transmembrane region" description="Helical" evidence="6">
    <location>
        <begin position="45"/>
        <end position="63"/>
    </location>
</feature>
<feature type="transmembrane region" description="Helical" evidence="6">
    <location>
        <begin position="108"/>
        <end position="130"/>
    </location>
</feature>
<dbReference type="Proteomes" id="UP000799772">
    <property type="component" value="Unassembled WGS sequence"/>
</dbReference>
<protein>
    <recommendedName>
        <fullName evidence="7">Rhodopsin domain-containing protein</fullName>
    </recommendedName>
</protein>
<organism evidence="8 9">
    <name type="scientific">Rhizodiscina lignyota</name>
    <dbReference type="NCBI Taxonomy" id="1504668"/>
    <lineage>
        <taxon>Eukaryota</taxon>
        <taxon>Fungi</taxon>
        <taxon>Dikarya</taxon>
        <taxon>Ascomycota</taxon>
        <taxon>Pezizomycotina</taxon>
        <taxon>Dothideomycetes</taxon>
        <taxon>Pleosporomycetidae</taxon>
        <taxon>Aulographales</taxon>
        <taxon>Rhizodiscinaceae</taxon>
        <taxon>Rhizodiscina</taxon>
    </lineage>
</organism>
<feature type="transmembrane region" description="Helical" evidence="6">
    <location>
        <begin position="220"/>
        <end position="239"/>
    </location>
</feature>
<feature type="transmembrane region" description="Helical" evidence="6">
    <location>
        <begin position="259"/>
        <end position="281"/>
    </location>
</feature>
<gene>
    <name evidence="8" type="ORF">NA57DRAFT_51193</name>
</gene>
<dbReference type="EMBL" id="ML978121">
    <property type="protein sequence ID" value="KAF2104361.1"/>
    <property type="molecule type" value="Genomic_DNA"/>
</dbReference>
<keyword evidence="2 6" id="KW-0812">Transmembrane</keyword>
<dbReference type="GO" id="GO:0016020">
    <property type="term" value="C:membrane"/>
    <property type="evidence" value="ECO:0007669"/>
    <property type="project" value="UniProtKB-SubCell"/>
</dbReference>
<evidence type="ECO:0000256" key="4">
    <source>
        <dbReference type="ARBA" id="ARBA00023136"/>
    </source>
</evidence>
<dbReference type="PANTHER" id="PTHR33048">
    <property type="entry name" value="PTH11-LIKE INTEGRAL MEMBRANE PROTEIN (AFU_ORTHOLOGUE AFUA_5G11245)"/>
    <property type="match status" value="1"/>
</dbReference>
<feature type="domain" description="Rhodopsin" evidence="7">
    <location>
        <begin position="29"/>
        <end position="283"/>
    </location>
</feature>
<dbReference type="OrthoDB" id="4682787at2759"/>
<feature type="transmembrane region" description="Helical" evidence="6">
    <location>
        <begin position="137"/>
        <end position="159"/>
    </location>
</feature>
<feature type="transmembrane region" description="Helical" evidence="6">
    <location>
        <begin position="189"/>
        <end position="208"/>
    </location>
</feature>
<evidence type="ECO:0000313" key="9">
    <source>
        <dbReference type="Proteomes" id="UP000799772"/>
    </source>
</evidence>
<evidence type="ECO:0000256" key="1">
    <source>
        <dbReference type="ARBA" id="ARBA00004141"/>
    </source>
</evidence>
<dbReference type="AlphaFoldDB" id="A0A9P4IMP3"/>
<dbReference type="InterPro" id="IPR049326">
    <property type="entry name" value="Rhodopsin_dom_fungi"/>
</dbReference>
<evidence type="ECO:0000259" key="7">
    <source>
        <dbReference type="Pfam" id="PF20684"/>
    </source>
</evidence>
<comment type="subcellular location">
    <subcellularLocation>
        <location evidence="1">Membrane</location>
        <topology evidence="1">Multi-pass membrane protein</topology>
    </subcellularLocation>
</comment>
<keyword evidence="9" id="KW-1185">Reference proteome</keyword>
<reference evidence="8" key="1">
    <citation type="journal article" date="2020" name="Stud. Mycol.">
        <title>101 Dothideomycetes genomes: a test case for predicting lifestyles and emergence of pathogens.</title>
        <authorList>
            <person name="Haridas S."/>
            <person name="Albert R."/>
            <person name="Binder M."/>
            <person name="Bloem J."/>
            <person name="Labutti K."/>
            <person name="Salamov A."/>
            <person name="Andreopoulos B."/>
            <person name="Baker S."/>
            <person name="Barry K."/>
            <person name="Bills G."/>
            <person name="Bluhm B."/>
            <person name="Cannon C."/>
            <person name="Castanera R."/>
            <person name="Culley D."/>
            <person name="Daum C."/>
            <person name="Ezra D."/>
            <person name="Gonzalez J."/>
            <person name="Henrissat B."/>
            <person name="Kuo A."/>
            <person name="Liang C."/>
            <person name="Lipzen A."/>
            <person name="Lutzoni F."/>
            <person name="Magnuson J."/>
            <person name="Mondo S."/>
            <person name="Nolan M."/>
            <person name="Ohm R."/>
            <person name="Pangilinan J."/>
            <person name="Park H.-J."/>
            <person name="Ramirez L."/>
            <person name="Alfaro M."/>
            <person name="Sun H."/>
            <person name="Tritt A."/>
            <person name="Yoshinaga Y."/>
            <person name="Zwiers L.-H."/>
            <person name="Turgeon B."/>
            <person name="Goodwin S."/>
            <person name="Spatafora J."/>
            <person name="Crous P."/>
            <person name="Grigoriev I."/>
        </authorList>
    </citation>
    <scope>NUCLEOTIDE SEQUENCE</scope>
    <source>
        <strain evidence="8">CBS 133067</strain>
    </source>
</reference>
<proteinExistence type="inferred from homology"/>
<evidence type="ECO:0000313" key="8">
    <source>
        <dbReference type="EMBL" id="KAF2104361.1"/>
    </source>
</evidence>
<dbReference type="Pfam" id="PF20684">
    <property type="entry name" value="Fung_rhodopsin"/>
    <property type="match status" value="1"/>
</dbReference>
<sequence>MAHDAKSRGPVIETVVIVFLALSWLTVLLRIFVRTKMINSLGWDDATMAIAVMVFTADAGVLIKQVSLGAGSLDVSIERMQFAIDVRFNVPGTWITTNLTQFIIAGEALYLATLMFLKISLGIFFLRIVIRKWQRRTIYVVMALSTAVSFAHIWIVVFLCGNPKHYLVNYLADQCISRPAQKGLLYEQASTTTLTDFIFASMPLPILWNAQMNTRTKISVGFVLLLGAAGSICSIVRFFYVEGLVNATEFFWSSANITIWSTVELGIGIVAGNLATLRPLFKRIFKEAKTLVTAHYSLSGQSHSYGWAATGGSADSGGGAQRNRSANEKTLLNSSGDNSMQFSRKSSVQVNPMQMALNCATAPWEGYQGGTTTTCVGGPAVNNAGAQSFYDDTDEIEQAPIPCPVVSHEPERGDTRFIALEMDALSAPSSAGETIPGLLDASSTDRIWTADPERDAVYHARHVSAGEGITKVVDIDVREQARARSNSGEHTSEWEKIELAEGEQVWVRKQRASGGRSNGVLRR</sequence>
<dbReference type="PANTHER" id="PTHR33048:SF96">
    <property type="entry name" value="INTEGRAL MEMBRANE PROTEIN"/>
    <property type="match status" value="1"/>
</dbReference>
<keyword evidence="4 6" id="KW-0472">Membrane</keyword>
<accession>A0A9P4IMP3</accession>
<feature type="transmembrane region" description="Helical" evidence="6">
    <location>
        <begin position="12"/>
        <end position="33"/>
    </location>
</feature>
<evidence type="ECO:0000256" key="6">
    <source>
        <dbReference type="SAM" id="Phobius"/>
    </source>
</evidence>
<evidence type="ECO:0000256" key="3">
    <source>
        <dbReference type="ARBA" id="ARBA00022989"/>
    </source>
</evidence>